<gene>
    <name evidence="1" type="ORF">Fmac_002453</name>
</gene>
<comment type="caution">
    <text evidence="1">The sequence shown here is derived from an EMBL/GenBank/DDBJ whole genome shotgun (WGS) entry which is preliminary data.</text>
</comment>
<name>A0ABD1NLN3_9FABA</name>
<sequence length="103" mass="11471">MQIVFDIALLIPVIRDSSTTTSKLRTLSSHRRIFALCNILVLVDDGSHPQYPPIKVMIWDDHYSSRSSSQLWDSLILACPGVAQGSDSCRALLAEEDEIHFSA</sequence>
<evidence type="ECO:0000313" key="1">
    <source>
        <dbReference type="EMBL" id="KAL2348453.1"/>
    </source>
</evidence>
<proteinExistence type="predicted"/>
<dbReference type="Proteomes" id="UP001603857">
    <property type="component" value="Unassembled WGS sequence"/>
</dbReference>
<dbReference type="EMBL" id="JBGMDY010000001">
    <property type="protein sequence ID" value="KAL2348453.1"/>
    <property type="molecule type" value="Genomic_DNA"/>
</dbReference>
<dbReference type="AlphaFoldDB" id="A0ABD1NLN3"/>
<keyword evidence="2" id="KW-1185">Reference proteome</keyword>
<evidence type="ECO:0000313" key="2">
    <source>
        <dbReference type="Proteomes" id="UP001603857"/>
    </source>
</evidence>
<protein>
    <submittedName>
        <fullName evidence="1">Uncharacterized protein</fullName>
    </submittedName>
</protein>
<accession>A0ABD1NLN3</accession>
<organism evidence="1 2">
    <name type="scientific">Flemingia macrophylla</name>
    <dbReference type="NCBI Taxonomy" id="520843"/>
    <lineage>
        <taxon>Eukaryota</taxon>
        <taxon>Viridiplantae</taxon>
        <taxon>Streptophyta</taxon>
        <taxon>Embryophyta</taxon>
        <taxon>Tracheophyta</taxon>
        <taxon>Spermatophyta</taxon>
        <taxon>Magnoliopsida</taxon>
        <taxon>eudicotyledons</taxon>
        <taxon>Gunneridae</taxon>
        <taxon>Pentapetalae</taxon>
        <taxon>rosids</taxon>
        <taxon>fabids</taxon>
        <taxon>Fabales</taxon>
        <taxon>Fabaceae</taxon>
        <taxon>Papilionoideae</taxon>
        <taxon>50 kb inversion clade</taxon>
        <taxon>NPAAA clade</taxon>
        <taxon>indigoferoid/millettioid clade</taxon>
        <taxon>Phaseoleae</taxon>
        <taxon>Flemingia</taxon>
    </lineage>
</organism>
<reference evidence="1 2" key="1">
    <citation type="submission" date="2024-08" db="EMBL/GenBank/DDBJ databases">
        <title>Insights into the chromosomal genome structure of Flemingia macrophylla.</title>
        <authorList>
            <person name="Ding Y."/>
            <person name="Zhao Y."/>
            <person name="Bi W."/>
            <person name="Wu M."/>
            <person name="Zhao G."/>
            <person name="Gong Y."/>
            <person name="Li W."/>
            <person name="Zhang P."/>
        </authorList>
    </citation>
    <scope>NUCLEOTIDE SEQUENCE [LARGE SCALE GENOMIC DNA]</scope>
    <source>
        <strain evidence="1">DYQJB</strain>
        <tissue evidence="1">Leaf</tissue>
    </source>
</reference>